<protein>
    <submittedName>
        <fullName evidence="1">Uncharacterized protein</fullName>
    </submittedName>
</protein>
<sequence length="106" mass="12554">MIFGQLNRDYEKNSVPMDPTFINRNPQIFAKYEVVANVNCMSEVEEEYFTSPVHRMLRMNARTRKVMRPSLRVYMKDHQLICHPTLATNIERTLREYTAKALDTVE</sequence>
<evidence type="ECO:0000313" key="1">
    <source>
        <dbReference type="EMBL" id="AWY08472.1"/>
    </source>
</evidence>
<accession>A0A2Z4QDX3</accession>
<proteinExistence type="predicted"/>
<name>A0A2Z4QDX3_9CAUD</name>
<dbReference type="Proteomes" id="UP000251795">
    <property type="component" value="Segment"/>
</dbReference>
<gene>
    <name evidence="1" type="ORF">Alexandra_208</name>
</gene>
<reference evidence="1 2" key="1">
    <citation type="submission" date="2018-04" db="EMBL/GenBank/DDBJ databases">
        <authorList>
            <person name="Go L.Y."/>
            <person name="Mitchell J.A."/>
        </authorList>
    </citation>
    <scope>NUCLEOTIDE SEQUENCE [LARGE SCALE GENOMIC DNA]</scope>
</reference>
<keyword evidence="2" id="KW-1185">Reference proteome</keyword>
<organism evidence="1 2">
    <name type="scientific">Erwinia phage vB_EamM_Alexandra</name>
    <dbReference type="NCBI Taxonomy" id="2201424"/>
    <lineage>
        <taxon>Viruses</taxon>
        <taxon>Duplodnaviria</taxon>
        <taxon>Heunggongvirae</taxon>
        <taxon>Uroviricota</taxon>
        <taxon>Caudoviricetes</taxon>
        <taxon>Alexandravirus</taxon>
        <taxon>Alexandravirus alexandra</taxon>
    </lineage>
</organism>
<dbReference type="EMBL" id="MH248138">
    <property type="protein sequence ID" value="AWY08472.1"/>
    <property type="molecule type" value="Genomic_DNA"/>
</dbReference>
<evidence type="ECO:0000313" key="2">
    <source>
        <dbReference type="Proteomes" id="UP000251795"/>
    </source>
</evidence>